<keyword evidence="2" id="KW-1185">Reference proteome</keyword>
<evidence type="ECO:0000313" key="1">
    <source>
        <dbReference type="EMBL" id="KAK9681105.1"/>
    </source>
</evidence>
<organism evidence="1 2">
    <name type="scientific">Popillia japonica</name>
    <name type="common">Japanese beetle</name>
    <dbReference type="NCBI Taxonomy" id="7064"/>
    <lineage>
        <taxon>Eukaryota</taxon>
        <taxon>Metazoa</taxon>
        <taxon>Ecdysozoa</taxon>
        <taxon>Arthropoda</taxon>
        <taxon>Hexapoda</taxon>
        <taxon>Insecta</taxon>
        <taxon>Pterygota</taxon>
        <taxon>Neoptera</taxon>
        <taxon>Endopterygota</taxon>
        <taxon>Coleoptera</taxon>
        <taxon>Polyphaga</taxon>
        <taxon>Scarabaeiformia</taxon>
        <taxon>Scarabaeidae</taxon>
        <taxon>Rutelinae</taxon>
        <taxon>Popillia</taxon>
    </lineage>
</organism>
<dbReference type="Proteomes" id="UP001458880">
    <property type="component" value="Unassembled WGS sequence"/>
</dbReference>
<protein>
    <submittedName>
        <fullName evidence="1">Uncharacterized protein</fullName>
    </submittedName>
</protein>
<proteinExistence type="predicted"/>
<reference evidence="1 2" key="1">
    <citation type="journal article" date="2024" name="BMC Genomics">
        <title>De novo assembly and annotation of Popillia japonica's genome with initial clues to its potential as an invasive pest.</title>
        <authorList>
            <person name="Cucini C."/>
            <person name="Boschi S."/>
            <person name="Funari R."/>
            <person name="Cardaioli E."/>
            <person name="Iannotti N."/>
            <person name="Marturano G."/>
            <person name="Paoli F."/>
            <person name="Bruttini M."/>
            <person name="Carapelli A."/>
            <person name="Frati F."/>
            <person name="Nardi F."/>
        </authorList>
    </citation>
    <scope>NUCLEOTIDE SEQUENCE [LARGE SCALE GENOMIC DNA]</scope>
    <source>
        <strain evidence="1">DMR45628</strain>
    </source>
</reference>
<name>A0AAW1HWN5_POPJA</name>
<dbReference type="EMBL" id="JASPKY010000846">
    <property type="protein sequence ID" value="KAK9681105.1"/>
    <property type="molecule type" value="Genomic_DNA"/>
</dbReference>
<evidence type="ECO:0000313" key="2">
    <source>
        <dbReference type="Proteomes" id="UP001458880"/>
    </source>
</evidence>
<comment type="caution">
    <text evidence="1">The sequence shown here is derived from an EMBL/GenBank/DDBJ whole genome shotgun (WGS) entry which is preliminary data.</text>
</comment>
<dbReference type="AlphaFoldDB" id="A0AAW1HWN5"/>
<sequence length="111" mass="12840">MPSFEVSVQVNGGIQEEAEITFRTSPKLNYFVIEFQNRTALLLYIKNIEFLEDQPAGILKIKYNLLAGIDFYNIRFRTEHEQQQFVEIIFPDRLQDSGRSSMESTSSSNTP</sequence>
<gene>
    <name evidence="1" type="ORF">QE152_g38578</name>
</gene>
<accession>A0AAW1HWN5</accession>